<dbReference type="EMBL" id="OOIL02000104">
    <property type="protein sequence ID" value="VFQ60108.1"/>
    <property type="molecule type" value="Genomic_DNA"/>
</dbReference>
<name>A0A484K5R4_9ASTE</name>
<evidence type="ECO:0000313" key="1">
    <source>
        <dbReference type="EMBL" id="VFQ60108.1"/>
    </source>
</evidence>
<reference evidence="1 2" key="1">
    <citation type="submission" date="2018-04" db="EMBL/GenBank/DDBJ databases">
        <authorList>
            <person name="Vogel A."/>
        </authorList>
    </citation>
    <scope>NUCLEOTIDE SEQUENCE [LARGE SCALE GENOMIC DNA]</scope>
</reference>
<dbReference type="AlphaFoldDB" id="A0A484K5R4"/>
<organism evidence="1 2">
    <name type="scientific">Cuscuta campestris</name>
    <dbReference type="NCBI Taxonomy" id="132261"/>
    <lineage>
        <taxon>Eukaryota</taxon>
        <taxon>Viridiplantae</taxon>
        <taxon>Streptophyta</taxon>
        <taxon>Embryophyta</taxon>
        <taxon>Tracheophyta</taxon>
        <taxon>Spermatophyta</taxon>
        <taxon>Magnoliopsida</taxon>
        <taxon>eudicotyledons</taxon>
        <taxon>Gunneridae</taxon>
        <taxon>Pentapetalae</taxon>
        <taxon>asterids</taxon>
        <taxon>lamiids</taxon>
        <taxon>Solanales</taxon>
        <taxon>Convolvulaceae</taxon>
        <taxon>Cuscuteae</taxon>
        <taxon>Cuscuta</taxon>
        <taxon>Cuscuta subgen. Grammica</taxon>
        <taxon>Cuscuta sect. Cleistogrammica</taxon>
    </lineage>
</organism>
<gene>
    <name evidence="1" type="ORF">CCAM_LOCUS1884</name>
</gene>
<evidence type="ECO:0000313" key="2">
    <source>
        <dbReference type="Proteomes" id="UP000595140"/>
    </source>
</evidence>
<sequence>MEHVTYYFEKLYGARASTECERVKALLDSLVVDYEKRGSLSWRLSQFEGTCKDNALECSSILVDEDVQGKITEEDGDAESDEDDI</sequence>
<accession>A0A484K5R4</accession>
<protein>
    <submittedName>
        <fullName evidence="1">Uncharacterized protein</fullName>
    </submittedName>
</protein>
<dbReference type="Proteomes" id="UP000595140">
    <property type="component" value="Unassembled WGS sequence"/>
</dbReference>
<proteinExistence type="predicted"/>
<keyword evidence="2" id="KW-1185">Reference proteome</keyword>